<dbReference type="EMBL" id="JAINUF010000011">
    <property type="protein sequence ID" value="KAJ8347249.1"/>
    <property type="molecule type" value="Genomic_DNA"/>
</dbReference>
<feature type="compositionally biased region" description="Polar residues" evidence="1">
    <location>
        <begin position="65"/>
        <end position="77"/>
    </location>
</feature>
<name>A0A9Q1EYC2_SYNKA</name>
<proteinExistence type="predicted"/>
<dbReference type="Proteomes" id="UP001152622">
    <property type="component" value="Chromosome 11"/>
</dbReference>
<evidence type="ECO:0000313" key="3">
    <source>
        <dbReference type="Proteomes" id="UP001152622"/>
    </source>
</evidence>
<organism evidence="2 3">
    <name type="scientific">Synaphobranchus kaupii</name>
    <name type="common">Kaup's arrowtooth eel</name>
    <dbReference type="NCBI Taxonomy" id="118154"/>
    <lineage>
        <taxon>Eukaryota</taxon>
        <taxon>Metazoa</taxon>
        <taxon>Chordata</taxon>
        <taxon>Craniata</taxon>
        <taxon>Vertebrata</taxon>
        <taxon>Euteleostomi</taxon>
        <taxon>Actinopterygii</taxon>
        <taxon>Neopterygii</taxon>
        <taxon>Teleostei</taxon>
        <taxon>Anguilliformes</taxon>
        <taxon>Synaphobranchidae</taxon>
        <taxon>Synaphobranchus</taxon>
    </lineage>
</organism>
<keyword evidence="3" id="KW-1185">Reference proteome</keyword>
<protein>
    <submittedName>
        <fullName evidence="2">Uncharacterized protein</fullName>
    </submittedName>
</protein>
<sequence>MGAKHACLCGTYRSKQQAVGRSVSGSGRGETAQPVWHAPSHTWGRKPIRPPLEQTGPRTRESTRPRNGTTEELQATASDKAVEQTPSASVDHVTFSQHALPPRVNVKGAAVKIS</sequence>
<dbReference type="AlphaFoldDB" id="A0A9Q1EYC2"/>
<evidence type="ECO:0000313" key="2">
    <source>
        <dbReference type="EMBL" id="KAJ8347249.1"/>
    </source>
</evidence>
<evidence type="ECO:0000256" key="1">
    <source>
        <dbReference type="SAM" id="MobiDB-lite"/>
    </source>
</evidence>
<accession>A0A9Q1EYC2</accession>
<gene>
    <name evidence="2" type="ORF">SKAU_G00286500</name>
</gene>
<feature type="region of interest" description="Disordered" evidence="1">
    <location>
        <begin position="14"/>
        <end position="96"/>
    </location>
</feature>
<comment type="caution">
    <text evidence="2">The sequence shown here is derived from an EMBL/GenBank/DDBJ whole genome shotgun (WGS) entry which is preliminary data.</text>
</comment>
<reference evidence="2" key="1">
    <citation type="journal article" date="2023" name="Science">
        <title>Genome structures resolve the early diversification of teleost fishes.</title>
        <authorList>
            <person name="Parey E."/>
            <person name="Louis A."/>
            <person name="Montfort J."/>
            <person name="Bouchez O."/>
            <person name="Roques C."/>
            <person name="Iampietro C."/>
            <person name="Lluch J."/>
            <person name="Castinel A."/>
            <person name="Donnadieu C."/>
            <person name="Desvignes T."/>
            <person name="Floi Bucao C."/>
            <person name="Jouanno E."/>
            <person name="Wen M."/>
            <person name="Mejri S."/>
            <person name="Dirks R."/>
            <person name="Jansen H."/>
            <person name="Henkel C."/>
            <person name="Chen W.J."/>
            <person name="Zahm M."/>
            <person name="Cabau C."/>
            <person name="Klopp C."/>
            <person name="Thompson A.W."/>
            <person name="Robinson-Rechavi M."/>
            <person name="Braasch I."/>
            <person name="Lecointre G."/>
            <person name="Bobe J."/>
            <person name="Postlethwait J.H."/>
            <person name="Berthelot C."/>
            <person name="Roest Crollius H."/>
            <person name="Guiguen Y."/>
        </authorList>
    </citation>
    <scope>NUCLEOTIDE SEQUENCE</scope>
    <source>
        <strain evidence="2">WJC10195</strain>
    </source>
</reference>